<dbReference type="AlphaFoldDB" id="A0A4R6H3N0"/>
<dbReference type="EMBL" id="SNWI01000004">
    <property type="protein sequence ID" value="TDO02783.1"/>
    <property type="molecule type" value="Genomic_DNA"/>
</dbReference>
<dbReference type="SUPFAM" id="SSF51126">
    <property type="entry name" value="Pectin lyase-like"/>
    <property type="match status" value="1"/>
</dbReference>
<reference evidence="1 2" key="1">
    <citation type="submission" date="2019-03" db="EMBL/GenBank/DDBJ databases">
        <title>Freshwater and sediment microbial communities from various areas in North America, analyzing microbe dynamics in response to fracking.</title>
        <authorList>
            <person name="Lamendella R."/>
        </authorList>
    </citation>
    <scope>NUCLEOTIDE SEQUENCE [LARGE SCALE GENOMIC DNA]</scope>
    <source>
        <strain evidence="1 2">114D</strain>
    </source>
</reference>
<dbReference type="RefSeq" id="WP_133465017.1">
    <property type="nucleotide sequence ID" value="NZ_SNWI01000004.1"/>
</dbReference>
<dbReference type="PROSITE" id="PS51257">
    <property type="entry name" value="PROKAR_LIPOPROTEIN"/>
    <property type="match status" value="1"/>
</dbReference>
<evidence type="ECO:0008006" key="3">
    <source>
        <dbReference type="Google" id="ProtNLM"/>
    </source>
</evidence>
<protein>
    <recommendedName>
        <fullName evidence="3">Right handed beta helix region</fullName>
    </recommendedName>
</protein>
<dbReference type="OrthoDB" id="1521716at2"/>
<dbReference type="InterPro" id="IPR011050">
    <property type="entry name" value="Pectin_lyase_fold/virulence"/>
</dbReference>
<comment type="caution">
    <text evidence="1">The sequence shown here is derived from an EMBL/GenBank/DDBJ whole genome shotgun (WGS) entry which is preliminary data.</text>
</comment>
<accession>A0A4R6H3N0</accession>
<evidence type="ECO:0000313" key="2">
    <source>
        <dbReference type="Proteomes" id="UP000294848"/>
    </source>
</evidence>
<dbReference type="Proteomes" id="UP000294848">
    <property type="component" value="Unassembled WGS sequence"/>
</dbReference>
<evidence type="ECO:0000313" key="1">
    <source>
        <dbReference type="EMBL" id="TDO02783.1"/>
    </source>
</evidence>
<sequence length="428" mass="46635">MKFKYYEKSKVTLILWITLFSVVMFSCSEDEDLKPDEEEILPPIELPCNYFTEDRVLVNDPQRPVDYLIDCYMNISGSTSINIEPGVVIAFESDAGMRIAGTTHFEAVGTSSEPIIFTGTSKNKGHWRGLMFYSSNSNNVLQYALIEYAGGKEFSSSSPVYGGSIAVAHETAISFDHVTISKGKSHGMQLTGRASSVATANLKIAGNDGVPVQVAAYQAHILDESSEFYGNSSNFVNIVSDNYEIKETVSWKKLDVPYLVDSRVHLNNNGHLTIEAGAEVQFKPQGYLQAASSSNSHNVSLKIKGTADEPVHLKAHNGSNWGGIYYAFTQEENVIDHAVIEHAKGDYPVGNKSNSGAIYMHANPKLQISNTTFKDLPNYAAYAYTGASTSEPELPNFSASGNTYINVAKGDADLGYLGWGNGSSNHNP</sequence>
<organism evidence="1 2">
    <name type="scientific">Sunxiuqinia elliptica</name>
    <dbReference type="NCBI Taxonomy" id="655355"/>
    <lineage>
        <taxon>Bacteria</taxon>
        <taxon>Pseudomonadati</taxon>
        <taxon>Bacteroidota</taxon>
        <taxon>Bacteroidia</taxon>
        <taxon>Marinilabiliales</taxon>
        <taxon>Prolixibacteraceae</taxon>
        <taxon>Sunxiuqinia</taxon>
    </lineage>
</organism>
<proteinExistence type="predicted"/>
<gene>
    <name evidence="1" type="ORF">DET52_104250</name>
</gene>
<name>A0A4R6H3N0_9BACT</name>